<evidence type="ECO:0000256" key="6">
    <source>
        <dbReference type="SAM" id="Phobius"/>
    </source>
</evidence>
<dbReference type="AlphaFoldDB" id="A0AAW9SY31"/>
<feature type="transmembrane region" description="Helical" evidence="6">
    <location>
        <begin position="35"/>
        <end position="58"/>
    </location>
</feature>
<dbReference type="EMBL" id="JASOOY020000011">
    <property type="protein sequence ID" value="MEO3716771.1"/>
    <property type="molecule type" value="Genomic_DNA"/>
</dbReference>
<proteinExistence type="predicted"/>
<evidence type="ECO:0000256" key="3">
    <source>
        <dbReference type="ARBA" id="ARBA00022692"/>
    </source>
</evidence>
<evidence type="ECO:0000259" key="7">
    <source>
        <dbReference type="Pfam" id="PF04024"/>
    </source>
</evidence>
<dbReference type="GO" id="GO:0005886">
    <property type="term" value="C:plasma membrane"/>
    <property type="evidence" value="ECO:0007669"/>
    <property type="project" value="UniProtKB-SubCell"/>
</dbReference>
<dbReference type="Pfam" id="PF04024">
    <property type="entry name" value="PspC"/>
    <property type="match status" value="1"/>
</dbReference>
<comment type="caution">
    <text evidence="8">The sequence shown here is derived from an EMBL/GenBank/DDBJ whole genome shotgun (WGS) entry which is preliminary data.</text>
</comment>
<accession>A0AAW9SY31</accession>
<evidence type="ECO:0000256" key="4">
    <source>
        <dbReference type="ARBA" id="ARBA00022989"/>
    </source>
</evidence>
<keyword evidence="3 6" id="KW-0812">Transmembrane</keyword>
<evidence type="ECO:0000256" key="5">
    <source>
        <dbReference type="ARBA" id="ARBA00023136"/>
    </source>
</evidence>
<dbReference type="PANTHER" id="PTHR33885">
    <property type="entry name" value="PHAGE SHOCK PROTEIN C"/>
    <property type="match status" value="1"/>
</dbReference>
<evidence type="ECO:0000313" key="9">
    <source>
        <dbReference type="Proteomes" id="UP001223646"/>
    </source>
</evidence>
<reference evidence="8" key="1">
    <citation type="submission" date="2023-05" db="EMBL/GenBank/DDBJ databases">
        <authorList>
            <person name="Du J."/>
        </authorList>
    </citation>
    <scope>NUCLEOTIDE SEQUENCE</scope>
    <source>
        <strain evidence="8">UMB1064</strain>
    </source>
</reference>
<dbReference type="InterPro" id="IPR007168">
    <property type="entry name" value="Phageshock_PspC_N"/>
</dbReference>
<organism evidence="8 9">
    <name type="scientific">Corynebacterium amycolatum</name>
    <dbReference type="NCBI Taxonomy" id="43765"/>
    <lineage>
        <taxon>Bacteria</taxon>
        <taxon>Bacillati</taxon>
        <taxon>Actinomycetota</taxon>
        <taxon>Actinomycetes</taxon>
        <taxon>Mycobacteriales</taxon>
        <taxon>Corynebacteriaceae</taxon>
        <taxon>Corynebacterium</taxon>
    </lineage>
</organism>
<keyword evidence="2" id="KW-1003">Cell membrane</keyword>
<gene>
    <name evidence="8" type="ORF">QP460_004125</name>
</gene>
<evidence type="ECO:0000256" key="1">
    <source>
        <dbReference type="ARBA" id="ARBA00004162"/>
    </source>
</evidence>
<evidence type="ECO:0000313" key="8">
    <source>
        <dbReference type="EMBL" id="MEO3716771.1"/>
    </source>
</evidence>
<evidence type="ECO:0000256" key="2">
    <source>
        <dbReference type="ARBA" id="ARBA00022475"/>
    </source>
</evidence>
<keyword evidence="5 6" id="KW-0472">Membrane</keyword>
<feature type="domain" description="Phage shock protein PspC N-terminal" evidence="7">
    <location>
        <begin position="4"/>
        <end position="61"/>
    </location>
</feature>
<name>A0AAW9SY31_CORAY</name>
<keyword evidence="4 6" id="KW-1133">Transmembrane helix</keyword>
<comment type="subcellular location">
    <subcellularLocation>
        <location evidence="1">Cell membrane</location>
        <topology evidence="1">Single-pass membrane protein</topology>
    </subcellularLocation>
</comment>
<dbReference type="PANTHER" id="PTHR33885:SF3">
    <property type="entry name" value="PHAGE SHOCK PROTEIN C"/>
    <property type="match status" value="1"/>
</dbReference>
<dbReference type="Proteomes" id="UP001223646">
    <property type="component" value="Unassembled WGS sequence"/>
</dbReference>
<dbReference type="RefSeq" id="WP_284825611.1">
    <property type="nucleotide sequence ID" value="NZ_JASOOY020000011.1"/>
</dbReference>
<protein>
    <submittedName>
        <fullName evidence="8">PspC domain-containing protein</fullName>
    </submittedName>
</protein>
<sequence>MNNKSLTRSTNNKMVAGVLGGFAEYFNWDTTLLRVIFVASFLMPGPQFLLYLAAWIIMPKETYA</sequence>
<dbReference type="InterPro" id="IPR052027">
    <property type="entry name" value="PspC"/>
</dbReference>
<reference evidence="8" key="2">
    <citation type="submission" date="2024-05" db="EMBL/GenBank/DDBJ databases">
        <authorList>
            <person name="Wolfe A."/>
        </authorList>
    </citation>
    <scope>NUCLEOTIDE SEQUENCE</scope>
    <source>
        <strain evidence="8">UMB1064</strain>
    </source>
</reference>